<dbReference type="EMBL" id="BAABHF010000078">
    <property type="protein sequence ID" value="GAA4521781.1"/>
    <property type="molecule type" value="Genomic_DNA"/>
</dbReference>
<dbReference type="Proteomes" id="UP001500503">
    <property type="component" value="Unassembled WGS sequence"/>
</dbReference>
<dbReference type="RefSeq" id="WP_345475755.1">
    <property type="nucleotide sequence ID" value="NZ_BAABHF010000078.1"/>
</dbReference>
<evidence type="ECO:0000313" key="2">
    <source>
        <dbReference type="Proteomes" id="UP001500503"/>
    </source>
</evidence>
<comment type="caution">
    <text evidence="1">The sequence shown here is derived from an EMBL/GenBank/DDBJ whole genome shotgun (WGS) entry which is preliminary data.</text>
</comment>
<gene>
    <name evidence="1" type="ORF">GCM10023191_100460</name>
</gene>
<proteinExistence type="predicted"/>
<accession>A0ABP8R9C9</accession>
<protein>
    <submittedName>
        <fullName evidence="1">Uncharacterized protein</fullName>
    </submittedName>
</protein>
<keyword evidence="2" id="KW-1185">Reference proteome</keyword>
<reference evidence="2" key="1">
    <citation type="journal article" date="2019" name="Int. J. Syst. Evol. Microbiol.">
        <title>The Global Catalogue of Microorganisms (GCM) 10K type strain sequencing project: providing services to taxonomists for standard genome sequencing and annotation.</title>
        <authorList>
            <consortium name="The Broad Institute Genomics Platform"/>
            <consortium name="The Broad Institute Genome Sequencing Center for Infectious Disease"/>
            <person name="Wu L."/>
            <person name="Ma J."/>
        </authorList>
    </citation>
    <scope>NUCLEOTIDE SEQUENCE [LARGE SCALE GENOMIC DNA]</scope>
    <source>
        <strain evidence="2">JCM 17933</strain>
    </source>
</reference>
<sequence length="67" mass="7370">MATFAGYFGSAPWVEAGLQAGAGHNLDHHRLSRALHLRQLAFAWECAARATVAGDYDDRLTGQERRT</sequence>
<evidence type="ECO:0000313" key="1">
    <source>
        <dbReference type="EMBL" id="GAA4521781.1"/>
    </source>
</evidence>
<organism evidence="1 2">
    <name type="scientific">Actinoallomurus oryzae</name>
    <dbReference type="NCBI Taxonomy" id="502180"/>
    <lineage>
        <taxon>Bacteria</taxon>
        <taxon>Bacillati</taxon>
        <taxon>Actinomycetota</taxon>
        <taxon>Actinomycetes</taxon>
        <taxon>Streptosporangiales</taxon>
        <taxon>Thermomonosporaceae</taxon>
        <taxon>Actinoallomurus</taxon>
    </lineage>
</organism>
<name>A0ABP8R9C9_9ACTN</name>